<proteinExistence type="predicted"/>
<sequence length="160" mass="18162">MLEVVVEETMNCAPDDFLEFVLDVHRYAEVDDKIGAIDWARREGDRTDFRFRPVLPGIPGPAPKMVMRVQRAGDTIEMSMTPLPHNRFIRHLVSFGATFEAAPVDGGTLVRSVTSMNVTPVARWPMEAILRRTLPDNIRAELDRAAVYLDRQTARKQRLS</sequence>
<keyword evidence="2" id="KW-1185">Reference proteome</keyword>
<evidence type="ECO:0000313" key="2">
    <source>
        <dbReference type="Proteomes" id="UP001156441"/>
    </source>
</evidence>
<comment type="caution">
    <text evidence="1">The sequence shown here is derived from an EMBL/GenBank/DDBJ whole genome shotgun (WGS) entry which is preliminary data.</text>
</comment>
<name>A0ABT2J795_9PSEU</name>
<reference evidence="1 2" key="1">
    <citation type="submission" date="2021-02" db="EMBL/GenBank/DDBJ databases">
        <title>Actinophytocola xerophila sp. nov., isolated from soil of cotton cropping field.</title>
        <authorList>
            <person name="Huang R."/>
            <person name="Chen X."/>
            <person name="Ge X."/>
            <person name="Liu W."/>
        </authorList>
    </citation>
    <scope>NUCLEOTIDE SEQUENCE [LARGE SCALE GENOMIC DNA]</scope>
    <source>
        <strain evidence="1 2">S1-96</strain>
    </source>
</reference>
<dbReference type="Gene3D" id="3.30.530.20">
    <property type="match status" value="1"/>
</dbReference>
<protein>
    <submittedName>
        <fullName evidence="1">SRPBCC family protein</fullName>
    </submittedName>
</protein>
<dbReference type="InterPro" id="IPR023393">
    <property type="entry name" value="START-like_dom_sf"/>
</dbReference>
<gene>
    <name evidence="1" type="ORF">JT362_11120</name>
</gene>
<evidence type="ECO:0000313" key="1">
    <source>
        <dbReference type="EMBL" id="MCT2583668.1"/>
    </source>
</evidence>
<dbReference type="SUPFAM" id="SSF55961">
    <property type="entry name" value="Bet v1-like"/>
    <property type="match status" value="1"/>
</dbReference>
<dbReference type="InterPro" id="IPR019587">
    <property type="entry name" value="Polyketide_cyclase/dehydratase"/>
</dbReference>
<dbReference type="Pfam" id="PF10604">
    <property type="entry name" value="Polyketide_cyc2"/>
    <property type="match status" value="1"/>
</dbReference>
<dbReference type="Proteomes" id="UP001156441">
    <property type="component" value="Unassembled WGS sequence"/>
</dbReference>
<organism evidence="1 2">
    <name type="scientific">Actinophytocola gossypii</name>
    <dbReference type="NCBI Taxonomy" id="2812003"/>
    <lineage>
        <taxon>Bacteria</taxon>
        <taxon>Bacillati</taxon>
        <taxon>Actinomycetota</taxon>
        <taxon>Actinomycetes</taxon>
        <taxon>Pseudonocardiales</taxon>
        <taxon>Pseudonocardiaceae</taxon>
    </lineage>
</organism>
<dbReference type="EMBL" id="JAFFZE010000009">
    <property type="protein sequence ID" value="MCT2583668.1"/>
    <property type="molecule type" value="Genomic_DNA"/>
</dbReference>
<dbReference type="RefSeq" id="WP_260191022.1">
    <property type="nucleotide sequence ID" value="NZ_JAFFZE010000009.1"/>
</dbReference>
<accession>A0ABT2J795</accession>